<feature type="chain" id="PRO_5046649809" evidence="2">
    <location>
        <begin position="17"/>
        <end position="296"/>
    </location>
</feature>
<dbReference type="Proteomes" id="UP001499951">
    <property type="component" value="Unassembled WGS sequence"/>
</dbReference>
<dbReference type="RefSeq" id="WP_166937409.1">
    <property type="nucleotide sequence ID" value="NZ_BAAADD010000013.1"/>
</dbReference>
<dbReference type="EMBL" id="BAAADD010000013">
    <property type="protein sequence ID" value="GAA0587060.1"/>
    <property type="molecule type" value="Genomic_DNA"/>
</dbReference>
<organism evidence="3 4">
    <name type="scientific">Rhizomicrobium electricum</name>
    <dbReference type="NCBI Taxonomy" id="480070"/>
    <lineage>
        <taxon>Bacteria</taxon>
        <taxon>Pseudomonadati</taxon>
        <taxon>Pseudomonadota</taxon>
        <taxon>Alphaproteobacteria</taxon>
        <taxon>Micropepsales</taxon>
        <taxon>Micropepsaceae</taxon>
        <taxon>Rhizomicrobium</taxon>
    </lineage>
</organism>
<comment type="caution">
    <text evidence="3">The sequence shown here is derived from an EMBL/GenBank/DDBJ whole genome shotgun (WGS) entry which is preliminary data.</text>
</comment>
<name>A0ABN1FB96_9PROT</name>
<evidence type="ECO:0000313" key="3">
    <source>
        <dbReference type="EMBL" id="GAA0587060.1"/>
    </source>
</evidence>
<feature type="signal peptide" evidence="2">
    <location>
        <begin position="1"/>
        <end position="16"/>
    </location>
</feature>
<dbReference type="PANTHER" id="PTHR36842:SF1">
    <property type="entry name" value="PROTEIN TOLB"/>
    <property type="match status" value="1"/>
</dbReference>
<dbReference type="Gene3D" id="2.120.10.30">
    <property type="entry name" value="TolB, C-terminal domain"/>
    <property type="match status" value="1"/>
</dbReference>
<dbReference type="InterPro" id="IPR011042">
    <property type="entry name" value="6-blade_b-propeller_TolB-like"/>
</dbReference>
<dbReference type="PANTHER" id="PTHR36842">
    <property type="entry name" value="PROTEIN TOLB HOMOLOG"/>
    <property type="match status" value="1"/>
</dbReference>
<evidence type="ECO:0000256" key="1">
    <source>
        <dbReference type="ARBA" id="ARBA00009820"/>
    </source>
</evidence>
<keyword evidence="4" id="KW-1185">Reference proteome</keyword>
<accession>A0ABN1FB96</accession>
<proteinExistence type="inferred from homology"/>
<gene>
    <name evidence="3" type="ORF">GCM10008942_40110</name>
</gene>
<comment type="similarity">
    <text evidence="1">Belongs to the TolB family.</text>
</comment>
<sequence>MRSLLLACLMAAPAAAGTVSTLNVIAIEGGAPTAVATASGIFEAPNWTPNQDGFVINQDGRFFRVPMSGTARTPFDTGGLKGCWGEHGFSPDGKWFALSCPAAGEHGPDVHVIPANGGTAQRITRQPISFFHGWSPDGANIVFTSILGNHEDIYTVPVAGGAPQRLTREGLNDGGEYSADGRFIYFNSNRTGAMQIWRMRTDGSDAKQITNDGFDNWYPHLSPDGKWMAVLSYAKGEATSGHPMDKDVTLRLIALDDGRTRVLTHLTGGQGTFDSPCWSADSKRISFVSYEMEKQP</sequence>
<evidence type="ECO:0000313" key="4">
    <source>
        <dbReference type="Proteomes" id="UP001499951"/>
    </source>
</evidence>
<reference evidence="3 4" key="1">
    <citation type="journal article" date="2019" name="Int. J. Syst. Evol. Microbiol.">
        <title>The Global Catalogue of Microorganisms (GCM) 10K type strain sequencing project: providing services to taxonomists for standard genome sequencing and annotation.</title>
        <authorList>
            <consortium name="The Broad Institute Genomics Platform"/>
            <consortium name="The Broad Institute Genome Sequencing Center for Infectious Disease"/>
            <person name="Wu L."/>
            <person name="Ma J."/>
        </authorList>
    </citation>
    <scope>NUCLEOTIDE SEQUENCE [LARGE SCALE GENOMIC DNA]</scope>
    <source>
        <strain evidence="3 4">JCM 15089</strain>
    </source>
</reference>
<dbReference type="Pfam" id="PF07676">
    <property type="entry name" value="PD40"/>
    <property type="match status" value="3"/>
</dbReference>
<protein>
    <submittedName>
        <fullName evidence="3">TolB family protein</fullName>
    </submittedName>
</protein>
<keyword evidence="2" id="KW-0732">Signal</keyword>
<evidence type="ECO:0000256" key="2">
    <source>
        <dbReference type="SAM" id="SignalP"/>
    </source>
</evidence>
<dbReference type="SUPFAM" id="SSF69304">
    <property type="entry name" value="Tricorn protease N-terminal domain"/>
    <property type="match status" value="1"/>
</dbReference>
<dbReference type="InterPro" id="IPR011659">
    <property type="entry name" value="WD40"/>
</dbReference>